<feature type="transmembrane region" description="Helical" evidence="6">
    <location>
        <begin position="281"/>
        <end position="297"/>
    </location>
</feature>
<comment type="caution">
    <text evidence="7">The sequence shown here is derived from an EMBL/GenBank/DDBJ whole genome shotgun (WGS) entry which is preliminary data.</text>
</comment>
<comment type="subcellular location">
    <subcellularLocation>
        <location evidence="1">Cell membrane</location>
        <topology evidence="1">Multi-pass membrane protein</topology>
    </subcellularLocation>
</comment>
<keyword evidence="2" id="KW-1003">Cell membrane</keyword>
<keyword evidence="4 6" id="KW-1133">Transmembrane helix</keyword>
<feature type="transmembrane region" description="Helical" evidence="6">
    <location>
        <begin position="45"/>
        <end position="67"/>
    </location>
</feature>
<proteinExistence type="predicted"/>
<evidence type="ECO:0000313" key="7">
    <source>
        <dbReference type="EMBL" id="PRX51097.1"/>
    </source>
</evidence>
<dbReference type="RefSeq" id="WP_245900380.1">
    <property type="nucleotide sequence ID" value="NZ_PVNH01000001.1"/>
</dbReference>
<dbReference type="PANTHER" id="PTHR40277:SF1">
    <property type="entry name" value="BLL5419 PROTEIN"/>
    <property type="match status" value="1"/>
</dbReference>
<evidence type="ECO:0000256" key="4">
    <source>
        <dbReference type="ARBA" id="ARBA00022989"/>
    </source>
</evidence>
<organism evidence="7 8">
    <name type="scientific">Prauserella shujinwangii</name>
    <dbReference type="NCBI Taxonomy" id="1453103"/>
    <lineage>
        <taxon>Bacteria</taxon>
        <taxon>Bacillati</taxon>
        <taxon>Actinomycetota</taxon>
        <taxon>Actinomycetes</taxon>
        <taxon>Pseudonocardiales</taxon>
        <taxon>Pseudonocardiaceae</taxon>
        <taxon>Prauserella</taxon>
    </lineage>
</organism>
<evidence type="ECO:0000256" key="1">
    <source>
        <dbReference type="ARBA" id="ARBA00004651"/>
    </source>
</evidence>
<sequence length="324" mass="33027">MIRRCQAWLPWLRTLAAVALLAGLGWRFGTGAVVAGLRAIDAASVLAALGIGLLTTVASAARWCVVARGLGLPLPMRGAVSDYYRATLLNAVLPAGVLGDAHRAWDHGRRSGDVERGVRAVVLERCAGQLVLAAAGAVALLGAPALVAALLPGLGGALVLLAVLAGAVAVLAARFRTLRPVLARSWADARTAVLTRSAVPRLVLLSAAALAGHLALFLVAAHAAGSPLPLPRLLPLGVLALLVMALPVNVGGWGPREAFLAMAFGAAGTAAAHGLTVAVVYGTLALVAALPGAVPLLRGRALQRREVGAERRDQRGEQLPALAR</sequence>
<gene>
    <name evidence="7" type="ORF">B0I33_101250</name>
</gene>
<dbReference type="PANTHER" id="PTHR40277">
    <property type="entry name" value="BLL5419 PROTEIN"/>
    <property type="match status" value="1"/>
</dbReference>
<evidence type="ECO:0000256" key="3">
    <source>
        <dbReference type="ARBA" id="ARBA00022692"/>
    </source>
</evidence>
<feature type="transmembrane region" description="Helical" evidence="6">
    <location>
        <begin position="130"/>
        <end position="151"/>
    </location>
</feature>
<evidence type="ECO:0000313" key="8">
    <source>
        <dbReference type="Proteomes" id="UP000238362"/>
    </source>
</evidence>
<accession>A0A2T0M2Y7</accession>
<name>A0A2T0M2Y7_9PSEU</name>
<evidence type="ECO:0000256" key="2">
    <source>
        <dbReference type="ARBA" id="ARBA00022475"/>
    </source>
</evidence>
<evidence type="ECO:0000256" key="5">
    <source>
        <dbReference type="ARBA" id="ARBA00023136"/>
    </source>
</evidence>
<dbReference type="AlphaFoldDB" id="A0A2T0M2Y7"/>
<reference evidence="7 8" key="1">
    <citation type="submission" date="2018-03" db="EMBL/GenBank/DDBJ databases">
        <title>Genomic Encyclopedia of Type Strains, Phase III (KMG-III): the genomes of soil and plant-associated and newly described type strains.</title>
        <authorList>
            <person name="Whitman W."/>
        </authorList>
    </citation>
    <scope>NUCLEOTIDE SEQUENCE [LARGE SCALE GENOMIC DNA]</scope>
    <source>
        <strain evidence="7 8">CGMCC 4.7125</strain>
    </source>
</reference>
<dbReference type="GO" id="GO:0005886">
    <property type="term" value="C:plasma membrane"/>
    <property type="evidence" value="ECO:0007669"/>
    <property type="project" value="UniProtKB-SubCell"/>
</dbReference>
<dbReference type="InterPro" id="IPR022791">
    <property type="entry name" value="L-PG_synthase/AglD"/>
</dbReference>
<dbReference type="Pfam" id="PF03706">
    <property type="entry name" value="LPG_synthase_TM"/>
    <property type="match status" value="1"/>
</dbReference>
<evidence type="ECO:0000256" key="6">
    <source>
        <dbReference type="SAM" id="Phobius"/>
    </source>
</evidence>
<feature type="transmembrane region" description="Helical" evidence="6">
    <location>
        <begin position="198"/>
        <end position="221"/>
    </location>
</feature>
<keyword evidence="3 6" id="KW-0812">Transmembrane</keyword>
<keyword evidence="8" id="KW-1185">Reference proteome</keyword>
<protein>
    <submittedName>
        <fullName evidence="7">Uncharacterized membrane protein YbhN (UPF0104 family)</fullName>
    </submittedName>
</protein>
<feature type="transmembrane region" description="Helical" evidence="6">
    <location>
        <begin position="233"/>
        <end position="251"/>
    </location>
</feature>
<dbReference type="Proteomes" id="UP000238362">
    <property type="component" value="Unassembled WGS sequence"/>
</dbReference>
<feature type="transmembrane region" description="Helical" evidence="6">
    <location>
        <begin position="157"/>
        <end position="177"/>
    </location>
</feature>
<keyword evidence="5 6" id="KW-0472">Membrane</keyword>
<dbReference type="EMBL" id="PVNH01000001">
    <property type="protein sequence ID" value="PRX51097.1"/>
    <property type="molecule type" value="Genomic_DNA"/>
</dbReference>